<protein>
    <recommendedName>
        <fullName evidence="2">Dipeptidase</fullName>
        <ecNumber evidence="2">3.4.13.19</ecNumber>
    </recommendedName>
</protein>
<accession>A0A0F4GMU3</accession>
<evidence type="ECO:0000313" key="3">
    <source>
        <dbReference type="EMBL" id="KJX98397.1"/>
    </source>
</evidence>
<sequence length="397" mass="43832">MEPVEEQEVLQQARQLLREAPLIDGHNDFAYILRGWFAGTSQAQEQRRYRSIPIGQTDVDRVKKSGLGGQFWSAFVPAPPEEHEPHLHAFLHTVQQIDLIAQVIDSAPDTFEFAYSADSIPRIFGTGKIACLVGIEGLHQIGGSMAALRQLHRLGVRYATLCHDANNEFADSATAQRPRHGGLSPRGSQAIREMNRIGMMIDLSHTSDDCQRQVLALSKTPVIFSHSSCYGLRAHPRNVHDDVLALLKKNNGLIMITFLRELSGIDELSSQKASCSTVVDHIVYAARCTGWEHVGVGSDFDGMLEGPTGLDDVTAFPCLIAEMLRRDISRDQMQMVMGGNLLRVLKDVENYATRQRNDGASVLQDTVLPVWTEAQREMLLAKGAERGLVPAGNSETV</sequence>
<dbReference type="PANTHER" id="PTHR10443:SF12">
    <property type="entry name" value="DIPEPTIDASE"/>
    <property type="match status" value="1"/>
</dbReference>
<dbReference type="GO" id="GO:0006508">
    <property type="term" value="P:proteolysis"/>
    <property type="evidence" value="ECO:0007669"/>
    <property type="project" value="UniProtKB-KW"/>
</dbReference>
<name>A0A0F4GMU3_9PEZI</name>
<evidence type="ECO:0000256" key="1">
    <source>
        <dbReference type="ARBA" id="ARBA00022997"/>
    </source>
</evidence>
<keyword evidence="2" id="KW-0862">Zinc</keyword>
<comment type="similarity">
    <text evidence="2">Belongs to the metallo-dependent hydrolases superfamily. Peptidase M19 family.</text>
</comment>
<dbReference type="STRING" id="1047168.A0A0F4GMU3"/>
<comment type="cofactor">
    <cofactor evidence="2">
        <name>Zn(2+)</name>
        <dbReference type="ChEBI" id="CHEBI:29105"/>
    </cofactor>
</comment>
<dbReference type="GO" id="GO:0046872">
    <property type="term" value="F:metal ion binding"/>
    <property type="evidence" value="ECO:0007669"/>
    <property type="project" value="UniProtKB-UniRule"/>
</dbReference>
<dbReference type="Gene3D" id="3.20.20.140">
    <property type="entry name" value="Metal-dependent hydrolases"/>
    <property type="match status" value="1"/>
</dbReference>
<dbReference type="GO" id="GO:0070573">
    <property type="term" value="F:metallodipeptidase activity"/>
    <property type="evidence" value="ECO:0007669"/>
    <property type="project" value="InterPro"/>
</dbReference>
<dbReference type="OrthoDB" id="445695at2759"/>
<keyword evidence="2" id="KW-0479">Metal-binding</keyword>
<keyword evidence="2" id="KW-0378">Hydrolase</keyword>
<dbReference type="SUPFAM" id="SSF51556">
    <property type="entry name" value="Metallo-dependent hydrolases"/>
    <property type="match status" value="1"/>
</dbReference>
<keyword evidence="2" id="KW-0482">Metalloprotease</keyword>
<keyword evidence="2" id="KW-0645">Protease</keyword>
<gene>
    <name evidence="3" type="ORF">TI39_contig413g00003</name>
</gene>
<dbReference type="CDD" id="cd01301">
    <property type="entry name" value="rDP_like"/>
    <property type="match status" value="1"/>
</dbReference>
<keyword evidence="4" id="KW-1185">Reference proteome</keyword>
<dbReference type="InterPro" id="IPR008257">
    <property type="entry name" value="Pept_M19"/>
</dbReference>
<organism evidence="3 4">
    <name type="scientific">Zymoseptoria brevis</name>
    <dbReference type="NCBI Taxonomy" id="1047168"/>
    <lineage>
        <taxon>Eukaryota</taxon>
        <taxon>Fungi</taxon>
        <taxon>Dikarya</taxon>
        <taxon>Ascomycota</taxon>
        <taxon>Pezizomycotina</taxon>
        <taxon>Dothideomycetes</taxon>
        <taxon>Dothideomycetidae</taxon>
        <taxon>Mycosphaerellales</taxon>
        <taxon>Mycosphaerellaceae</taxon>
        <taxon>Zymoseptoria</taxon>
    </lineage>
</organism>
<dbReference type="Pfam" id="PF01244">
    <property type="entry name" value="Peptidase_M19"/>
    <property type="match status" value="1"/>
</dbReference>
<comment type="catalytic activity">
    <reaction evidence="2">
        <text>an L-aminoacyl-L-amino acid + H2O = 2 an L-alpha-amino acid</text>
        <dbReference type="Rhea" id="RHEA:48940"/>
        <dbReference type="ChEBI" id="CHEBI:15377"/>
        <dbReference type="ChEBI" id="CHEBI:59869"/>
        <dbReference type="ChEBI" id="CHEBI:77460"/>
        <dbReference type="EC" id="3.4.13.19"/>
    </reaction>
</comment>
<dbReference type="AlphaFoldDB" id="A0A0F4GMU3"/>
<evidence type="ECO:0000313" key="4">
    <source>
        <dbReference type="Proteomes" id="UP000033647"/>
    </source>
</evidence>
<proteinExistence type="inferred from homology"/>
<dbReference type="PANTHER" id="PTHR10443">
    <property type="entry name" value="MICROSOMAL DIPEPTIDASE"/>
    <property type="match status" value="1"/>
</dbReference>
<dbReference type="InterPro" id="IPR032466">
    <property type="entry name" value="Metal_Hydrolase"/>
</dbReference>
<dbReference type="Proteomes" id="UP000033647">
    <property type="component" value="Unassembled WGS sequence"/>
</dbReference>
<comment type="caution">
    <text evidence="3">The sequence shown here is derived from an EMBL/GenBank/DDBJ whole genome shotgun (WGS) entry which is preliminary data.</text>
</comment>
<dbReference type="EMBL" id="LAFY01000405">
    <property type="protein sequence ID" value="KJX98397.1"/>
    <property type="molecule type" value="Genomic_DNA"/>
</dbReference>
<reference evidence="3 4" key="1">
    <citation type="submission" date="2015-03" db="EMBL/GenBank/DDBJ databases">
        <title>RNA-seq based gene annotation and comparative genomics of four Zymoseptoria species reveal species-specific pathogenicity related genes and transposable element activity.</title>
        <authorList>
            <person name="Grandaubert J."/>
            <person name="Bhattacharyya A."/>
            <person name="Stukenbrock E.H."/>
        </authorList>
    </citation>
    <scope>NUCLEOTIDE SEQUENCE [LARGE SCALE GENOMIC DNA]</scope>
    <source>
        <strain evidence="3 4">Zb18110</strain>
    </source>
</reference>
<dbReference type="EC" id="3.4.13.19" evidence="2"/>
<dbReference type="MEROPS" id="M19.013"/>
<dbReference type="PROSITE" id="PS51365">
    <property type="entry name" value="RENAL_DIPEPTIDASE_2"/>
    <property type="match status" value="1"/>
</dbReference>
<keyword evidence="1 2" id="KW-0224">Dipeptidase</keyword>
<evidence type="ECO:0000256" key="2">
    <source>
        <dbReference type="RuleBase" id="RU341113"/>
    </source>
</evidence>